<dbReference type="Proteomes" id="UP001224775">
    <property type="component" value="Unassembled WGS sequence"/>
</dbReference>
<dbReference type="AlphaFoldDB" id="A0AAD8YG15"/>
<dbReference type="EMBL" id="JATAAI010000007">
    <property type="protein sequence ID" value="KAK1744466.1"/>
    <property type="molecule type" value="Genomic_DNA"/>
</dbReference>
<organism evidence="2 3">
    <name type="scientific">Skeletonema marinoi</name>
    <dbReference type="NCBI Taxonomy" id="267567"/>
    <lineage>
        <taxon>Eukaryota</taxon>
        <taxon>Sar</taxon>
        <taxon>Stramenopiles</taxon>
        <taxon>Ochrophyta</taxon>
        <taxon>Bacillariophyta</taxon>
        <taxon>Coscinodiscophyceae</taxon>
        <taxon>Thalassiosirophycidae</taxon>
        <taxon>Thalassiosirales</taxon>
        <taxon>Skeletonemataceae</taxon>
        <taxon>Skeletonema</taxon>
        <taxon>Skeletonema marinoi-dohrnii complex</taxon>
    </lineage>
</organism>
<reference evidence="2" key="1">
    <citation type="submission" date="2023-06" db="EMBL/GenBank/DDBJ databases">
        <title>Survivors Of The Sea: Transcriptome response of Skeletonema marinoi to long-term dormancy.</title>
        <authorList>
            <person name="Pinder M.I.M."/>
            <person name="Kourtchenko O."/>
            <person name="Robertson E.K."/>
            <person name="Larsson T."/>
            <person name="Maumus F."/>
            <person name="Osuna-Cruz C.M."/>
            <person name="Vancaester E."/>
            <person name="Stenow R."/>
            <person name="Vandepoele K."/>
            <person name="Ploug H."/>
            <person name="Bruchert V."/>
            <person name="Godhe A."/>
            <person name="Topel M."/>
        </authorList>
    </citation>
    <scope>NUCLEOTIDE SEQUENCE</scope>
    <source>
        <strain evidence="2">R05AC</strain>
    </source>
</reference>
<name>A0AAD8YG15_9STRA</name>
<protein>
    <submittedName>
        <fullName evidence="2">Uncharacterized protein</fullName>
    </submittedName>
</protein>
<keyword evidence="3" id="KW-1185">Reference proteome</keyword>
<evidence type="ECO:0000313" key="3">
    <source>
        <dbReference type="Proteomes" id="UP001224775"/>
    </source>
</evidence>
<feature type="compositionally biased region" description="Gly residues" evidence="1">
    <location>
        <begin position="1"/>
        <end position="16"/>
    </location>
</feature>
<evidence type="ECO:0000256" key="1">
    <source>
        <dbReference type="SAM" id="MobiDB-lite"/>
    </source>
</evidence>
<sequence length="131" mass="14532">MNGGGGNYSPGGGGGTSNNRGQNFGGNPGQRNSLDYMRALNEAQYGGGVEYLQSPLGRHLAMQQEIELRRRQVEEQHLISELEYQNQLRRLQHQQQIKGSSVVCTASLFNYPPYRMISCSSNSSKCCCKTR</sequence>
<comment type="caution">
    <text evidence="2">The sequence shown here is derived from an EMBL/GenBank/DDBJ whole genome shotgun (WGS) entry which is preliminary data.</text>
</comment>
<feature type="region of interest" description="Disordered" evidence="1">
    <location>
        <begin position="1"/>
        <end position="33"/>
    </location>
</feature>
<proteinExistence type="predicted"/>
<gene>
    <name evidence="2" type="ORF">QTG54_004999</name>
</gene>
<evidence type="ECO:0000313" key="2">
    <source>
        <dbReference type="EMBL" id="KAK1744466.1"/>
    </source>
</evidence>
<accession>A0AAD8YG15</accession>